<feature type="region of interest" description="Disordered" evidence="1">
    <location>
        <begin position="641"/>
        <end position="777"/>
    </location>
</feature>
<sequence>MAMRNGDIILEPPDGLEQPVDLLRNPSKLKKFPNKAINRKNLKKEDPVNLDGINEDELETLLDEAIRYKTPKDAEQSSDLFRSLLKETTQESGEESPPAIFPVVNNPSSKKRRNKHSTAKEFNPTLEASRTKGGSLQNLNELDSDIAGYQCSSGLGGRRKNKRREGSGSSTPNVSARKREGGSLPCGVDRGGLEEDPTAVLRSFTESRPKPSRKKKELSKSYSVCENKMPCVFTEPTATSIDSDIRLVDMRHKAEFVSINVEDNCIADDDGTTVPWARFESPRSEDCVDARPVMFERQPSDDRQTEIMEFDYSDNEPGVEMDEKPLEELSRLQGSDEKSYGTMSIGYKKREDVDSAINFPFGRSIHRDASSQGDLDDEESSNCFYNTTAVTSCLGQAGQGSQIPLGSNFRPILFYYPNTEHYGRRSSPTFERKIEDSSISPPTSEQYHMQYSQTVGVRHAIQGSGQVQNGPRLKKRTKADPGKLIKPEFMEGYKGNMDVESLLDFIEGVNASKKNERVKNGKGKKKSDAGNNNGLSDGEQKETKKKSRAKSENSAVYIVKSNETLHRSSSLEDARRSSDVNVQAQAQDNESDMSDTPHSQLSKSTSNDSDKFKTPTGGDQSPIETDYAAFQTEFVPVVIEESEFRTVTKKSRKKRKSPSRPEKNNPNRRSNIHFDEARRPVHCANDDIALLYRNPRKRSGERRLSSSSIQSGYDSDKDSIHSLPCSSTTSRIDLKPMSTSNGSTPQASYADITRKLKGEEGDKSSKSSPKSETSSAVMISVKSKLGSSGEVSSDLSVDFASPELLKPNIESKQLETSILPIEIDFPPLGDDKSLESQLQSAVKLPEIQKEVMKVLFQVNQSVPTLEKTERNRKARHTKPDDERRSLPPVFVIENVTSAPVMNEGLTFGFEINEELLKEKFVKTNKPRKPSLSGRNKKEQEKVENMKGISVCKDVSAYYKENRNLDSSKFNFKDIVAYIEKEWDFMESKQQDRKVIYACNRVSVPK</sequence>
<evidence type="ECO:0000313" key="2">
    <source>
        <dbReference type="EMBL" id="KAK2708253.1"/>
    </source>
</evidence>
<feature type="compositionally biased region" description="Basic and acidic residues" evidence="1">
    <location>
        <begin position="563"/>
        <end position="578"/>
    </location>
</feature>
<feature type="region of interest" description="Disordered" evidence="1">
    <location>
        <begin position="425"/>
        <end position="444"/>
    </location>
</feature>
<protein>
    <submittedName>
        <fullName evidence="2">Uncharacterized protein</fullName>
    </submittedName>
</protein>
<comment type="caution">
    <text evidence="2">The sequence shown here is derived from an EMBL/GenBank/DDBJ whole genome shotgun (WGS) entry which is preliminary data.</text>
</comment>
<accession>A0AA88KV48</accession>
<feature type="region of interest" description="Disordered" evidence="1">
    <location>
        <begin position="72"/>
        <end position="219"/>
    </location>
</feature>
<feature type="region of interest" description="Disordered" evidence="1">
    <location>
        <begin position="515"/>
        <end position="627"/>
    </location>
</feature>
<dbReference type="Proteomes" id="UP001187531">
    <property type="component" value="Unassembled WGS sequence"/>
</dbReference>
<feature type="compositionally biased region" description="Polar residues" evidence="1">
    <location>
        <begin position="126"/>
        <end position="141"/>
    </location>
</feature>
<feature type="compositionally biased region" description="Polar residues" evidence="1">
    <location>
        <begin position="724"/>
        <end position="747"/>
    </location>
</feature>
<evidence type="ECO:0000313" key="3">
    <source>
        <dbReference type="Proteomes" id="UP001187531"/>
    </source>
</evidence>
<feature type="compositionally biased region" description="Polar residues" evidence="1">
    <location>
        <begin position="579"/>
        <end position="607"/>
    </location>
</feature>
<proteinExistence type="predicted"/>
<feature type="compositionally biased region" description="Basic and acidic residues" evidence="1">
    <location>
        <begin position="752"/>
        <end position="765"/>
    </location>
</feature>
<dbReference type="EMBL" id="JAVRJZ010000018">
    <property type="protein sequence ID" value="KAK2708253.1"/>
    <property type="molecule type" value="Genomic_DNA"/>
</dbReference>
<feature type="region of interest" description="Disordered" evidence="1">
    <location>
        <begin position="866"/>
        <end position="885"/>
    </location>
</feature>
<keyword evidence="3" id="KW-1185">Reference proteome</keyword>
<dbReference type="AlphaFoldDB" id="A0AA88KV48"/>
<feature type="compositionally biased region" description="Low complexity" evidence="1">
    <location>
        <begin position="766"/>
        <end position="775"/>
    </location>
</feature>
<gene>
    <name evidence="2" type="ORF">QYM36_014002</name>
</gene>
<name>A0AA88KV48_ARTSF</name>
<organism evidence="2 3">
    <name type="scientific">Artemia franciscana</name>
    <name type="common">Brine shrimp</name>
    <name type="synonym">Artemia sanfranciscana</name>
    <dbReference type="NCBI Taxonomy" id="6661"/>
    <lineage>
        <taxon>Eukaryota</taxon>
        <taxon>Metazoa</taxon>
        <taxon>Ecdysozoa</taxon>
        <taxon>Arthropoda</taxon>
        <taxon>Crustacea</taxon>
        <taxon>Branchiopoda</taxon>
        <taxon>Anostraca</taxon>
        <taxon>Artemiidae</taxon>
        <taxon>Artemia</taxon>
    </lineage>
</organism>
<feature type="compositionally biased region" description="Basic residues" evidence="1">
    <location>
        <begin position="647"/>
        <end position="658"/>
    </location>
</feature>
<reference evidence="2" key="1">
    <citation type="submission" date="2023-07" db="EMBL/GenBank/DDBJ databases">
        <title>Chromosome-level genome assembly of Artemia franciscana.</title>
        <authorList>
            <person name="Jo E."/>
        </authorList>
    </citation>
    <scope>NUCLEOTIDE SEQUENCE</scope>
    <source>
        <tissue evidence="2">Whole body</tissue>
    </source>
</reference>
<evidence type="ECO:0000256" key="1">
    <source>
        <dbReference type="SAM" id="MobiDB-lite"/>
    </source>
</evidence>
<feature type="region of interest" description="Disordered" evidence="1">
    <location>
        <begin position="464"/>
        <end position="483"/>
    </location>
</feature>